<dbReference type="EMBL" id="ML208391">
    <property type="protein sequence ID" value="TFK66905.1"/>
    <property type="molecule type" value="Genomic_DNA"/>
</dbReference>
<keyword evidence="2" id="KW-1185">Reference proteome</keyword>
<protein>
    <submittedName>
        <fullName evidence="1">Uncharacterized protein</fullName>
    </submittedName>
</protein>
<name>A0ACD3AN43_9AGAR</name>
<gene>
    <name evidence="1" type="ORF">BDN72DRAFT_961430</name>
</gene>
<sequence>MTTAASDLPFELIQEILTISAESSLDQAATLSRVSRSVYELTKPVLFRTFVYLGEDLEAILPGETDTEWLNSYGKYAKNLLWGTDSLRIVPVLKSCPNVTNIAIWIDPENADLPLLLESLSQLCLHRLSIEMNILFGGPFQEKHALLPMFINLTHLDLSTNFAS</sequence>
<accession>A0ACD3AN43</accession>
<organism evidence="1 2">
    <name type="scientific">Pluteus cervinus</name>
    <dbReference type="NCBI Taxonomy" id="181527"/>
    <lineage>
        <taxon>Eukaryota</taxon>
        <taxon>Fungi</taxon>
        <taxon>Dikarya</taxon>
        <taxon>Basidiomycota</taxon>
        <taxon>Agaricomycotina</taxon>
        <taxon>Agaricomycetes</taxon>
        <taxon>Agaricomycetidae</taxon>
        <taxon>Agaricales</taxon>
        <taxon>Pluteineae</taxon>
        <taxon>Pluteaceae</taxon>
        <taxon>Pluteus</taxon>
    </lineage>
</organism>
<proteinExistence type="predicted"/>
<evidence type="ECO:0000313" key="2">
    <source>
        <dbReference type="Proteomes" id="UP000308600"/>
    </source>
</evidence>
<dbReference type="Proteomes" id="UP000308600">
    <property type="component" value="Unassembled WGS sequence"/>
</dbReference>
<reference evidence="1 2" key="1">
    <citation type="journal article" date="2019" name="Nat. Ecol. Evol.">
        <title>Megaphylogeny resolves global patterns of mushroom evolution.</title>
        <authorList>
            <person name="Varga T."/>
            <person name="Krizsan K."/>
            <person name="Foldi C."/>
            <person name="Dima B."/>
            <person name="Sanchez-Garcia M."/>
            <person name="Sanchez-Ramirez S."/>
            <person name="Szollosi G.J."/>
            <person name="Szarkandi J.G."/>
            <person name="Papp V."/>
            <person name="Albert L."/>
            <person name="Andreopoulos W."/>
            <person name="Angelini C."/>
            <person name="Antonin V."/>
            <person name="Barry K.W."/>
            <person name="Bougher N.L."/>
            <person name="Buchanan P."/>
            <person name="Buyck B."/>
            <person name="Bense V."/>
            <person name="Catcheside P."/>
            <person name="Chovatia M."/>
            <person name="Cooper J."/>
            <person name="Damon W."/>
            <person name="Desjardin D."/>
            <person name="Finy P."/>
            <person name="Geml J."/>
            <person name="Haridas S."/>
            <person name="Hughes K."/>
            <person name="Justo A."/>
            <person name="Karasinski D."/>
            <person name="Kautmanova I."/>
            <person name="Kiss B."/>
            <person name="Kocsube S."/>
            <person name="Kotiranta H."/>
            <person name="LaButti K.M."/>
            <person name="Lechner B.E."/>
            <person name="Liimatainen K."/>
            <person name="Lipzen A."/>
            <person name="Lukacs Z."/>
            <person name="Mihaltcheva S."/>
            <person name="Morgado L.N."/>
            <person name="Niskanen T."/>
            <person name="Noordeloos M.E."/>
            <person name="Ohm R.A."/>
            <person name="Ortiz-Santana B."/>
            <person name="Ovrebo C."/>
            <person name="Racz N."/>
            <person name="Riley R."/>
            <person name="Savchenko A."/>
            <person name="Shiryaev A."/>
            <person name="Soop K."/>
            <person name="Spirin V."/>
            <person name="Szebenyi C."/>
            <person name="Tomsovsky M."/>
            <person name="Tulloss R.E."/>
            <person name="Uehling J."/>
            <person name="Grigoriev I.V."/>
            <person name="Vagvolgyi C."/>
            <person name="Papp T."/>
            <person name="Martin F.M."/>
            <person name="Miettinen O."/>
            <person name="Hibbett D.S."/>
            <person name="Nagy L.G."/>
        </authorList>
    </citation>
    <scope>NUCLEOTIDE SEQUENCE [LARGE SCALE GENOMIC DNA]</scope>
    <source>
        <strain evidence="1 2">NL-1719</strain>
    </source>
</reference>
<evidence type="ECO:0000313" key="1">
    <source>
        <dbReference type="EMBL" id="TFK66905.1"/>
    </source>
</evidence>